<dbReference type="InterPro" id="IPR013107">
    <property type="entry name" value="Acyl-CoA_DH_C"/>
</dbReference>
<feature type="domain" description="Acyl-CoA dehydrogenase C-terminal" evidence="3">
    <location>
        <begin position="235"/>
        <end position="364"/>
    </location>
</feature>
<dbReference type="PANTHER" id="PTHR43884">
    <property type="entry name" value="ACYL-COA DEHYDROGENASE"/>
    <property type="match status" value="1"/>
</dbReference>
<dbReference type="PANTHER" id="PTHR43884:SF12">
    <property type="entry name" value="ISOVALERYL-COA DEHYDROGENASE, MITOCHONDRIAL-RELATED"/>
    <property type="match status" value="1"/>
</dbReference>
<dbReference type="AlphaFoldDB" id="E3FPX2"/>
<dbReference type="InterPro" id="IPR036250">
    <property type="entry name" value="AcylCo_DH-like_C"/>
</dbReference>
<dbReference type="Gene3D" id="2.40.110.10">
    <property type="entry name" value="Butyryl-CoA Dehydrogenase, subunit A, domain 2"/>
    <property type="match status" value="1"/>
</dbReference>
<dbReference type="OrthoDB" id="2986495at2"/>
<feature type="domain" description="Acyl-CoA dehydrogenase/oxidase N-terminal" evidence="2">
    <location>
        <begin position="11"/>
        <end position="88"/>
    </location>
</feature>
<dbReference type="HOGENOM" id="CLU_018204_2_0_7"/>
<dbReference type="InterPro" id="IPR046373">
    <property type="entry name" value="Acyl-CoA_Oxase/DH_mid-dom_sf"/>
</dbReference>
<dbReference type="Pfam" id="PF08028">
    <property type="entry name" value="Acyl-CoA_dh_2"/>
    <property type="match status" value="1"/>
</dbReference>
<dbReference type="STRING" id="378806.STAUR_7920"/>
<proteinExistence type="predicted"/>
<dbReference type="GO" id="GO:0003995">
    <property type="term" value="F:acyl-CoA dehydrogenase activity"/>
    <property type="evidence" value="ECO:0007669"/>
    <property type="project" value="TreeGrafter"/>
</dbReference>
<evidence type="ECO:0000259" key="3">
    <source>
        <dbReference type="Pfam" id="PF08028"/>
    </source>
</evidence>
<dbReference type="SUPFAM" id="SSF47203">
    <property type="entry name" value="Acyl-CoA dehydrogenase C-terminal domain-like"/>
    <property type="match status" value="1"/>
</dbReference>
<organism evidence="4 5">
    <name type="scientific">Stigmatella aurantiaca (strain DW4/3-1)</name>
    <dbReference type="NCBI Taxonomy" id="378806"/>
    <lineage>
        <taxon>Bacteria</taxon>
        <taxon>Pseudomonadati</taxon>
        <taxon>Myxococcota</taxon>
        <taxon>Myxococcia</taxon>
        <taxon>Myxococcales</taxon>
        <taxon>Cystobacterineae</taxon>
        <taxon>Archangiaceae</taxon>
        <taxon>Stigmatella</taxon>
    </lineage>
</organism>
<dbReference type="KEGG" id="sur:STAUR_7920"/>
<dbReference type="eggNOG" id="COG1960">
    <property type="taxonomic scope" value="Bacteria"/>
</dbReference>
<evidence type="ECO:0000313" key="4">
    <source>
        <dbReference type="EMBL" id="ADO75675.1"/>
    </source>
</evidence>
<dbReference type="InterPro" id="IPR009100">
    <property type="entry name" value="AcylCoA_DH/oxidase_NM_dom_sf"/>
</dbReference>
<dbReference type="EMBL" id="CP002271">
    <property type="protein sequence ID" value="ADO75675.1"/>
    <property type="molecule type" value="Genomic_DNA"/>
</dbReference>
<gene>
    <name evidence="4" type="ordered locus">STAUR_7920</name>
</gene>
<dbReference type="Gene3D" id="1.10.540.10">
    <property type="entry name" value="Acyl-CoA dehydrogenase/oxidase, N-terminal domain"/>
    <property type="match status" value="1"/>
</dbReference>
<dbReference type="Pfam" id="PF02771">
    <property type="entry name" value="Acyl-CoA_dh_N"/>
    <property type="match status" value="1"/>
</dbReference>
<evidence type="ECO:0000313" key="5">
    <source>
        <dbReference type="Proteomes" id="UP000001351"/>
    </source>
</evidence>
<dbReference type="InterPro" id="IPR037069">
    <property type="entry name" value="AcylCoA_DH/ox_N_sf"/>
</dbReference>
<name>E3FPX2_STIAD</name>
<dbReference type="SUPFAM" id="SSF56645">
    <property type="entry name" value="Acyl-CoA dehydrogenase NM domain-like"/>
    <property type="match status" value="1"/>
</dbReference>
<accession>E3FPX2</accession>
<evidence type="ECO:0000259" key="2">
    <source>
        <dbReference type="Pfam" id="PF02771"/>
    </source>
</evidence>
<dbReference type="Proteomes" id="UP000001351">
    <property type="component" value="Chromosome"/>
</dbReference>
<protein>
    <submittedName>
        <fullName evidence="4">Acyl-CoA dehydrogenase</fullName>
    </submittedName>
</protein>
<keyword evidence="5" id="KW-1185">Reference proteome</keyword>
<dbReference type="PIRSF" id="PIRSF016578">
    <property type="entry name" value="HsaA"/>
    <property type="match status" value="1"/>
</dbReference>
<sequence length="385" mass="41650">MQTSEWVERARMLAPAVEKWRGTAEQQRHLPHALFEVLRDAGVFRLSTPRAIGGAEVDELTALRVIEELSRQDGSVGWNVMVASNTATIASYLPSTGLKTLYQGGANTVVAGALLPKGEAHPVPRGYRLSGRWTLASGCHQAGWMVACSTVMEQGKPRLHPDGRPDLRTFFLPVAQCDLLDTWYTAGMRGTGSHDWHVTDVFVPEELSFPLFLDGSSTPGALLVKDFSAYAVARVAAVALGIARDAIESLLALAKTKVPTVSTSTLATQHITHERLGRAEALLRAGRALLDETVSELPYTPAWNVGLSDEQRAAIRLAGAHAAHNAAEAVDLMFNTAGTAGIYSSSRLERCFRDVHVATQHINVAPSNIEMVGQHLLGLGLHFRR</sequence>
<dbReference type="InterPro" id="IPR013786">
    <property type="entry name" value="AcylCoA_DH/ox_N"/>
</dbReference>
<keyword evidence="1" id="KW-0560">Oxidoreductase</keyword>
<reference evidence="4 5" key="1">
    <citation type="journal article" date="2011" name="Mol. Biol. Evol.">
        <title>Comparative genomic analysis of fruiting body formation in Myxococcales.</title>
        <authorList>
            <person name="Huntley S."/>
            <person name="Hamann N."/>
            <person name="Wegener-Feldbrugge S."/>
            <person name="Treuner-Lange A."/>
            <person name="Kube M."/>
            <person name="Reinhardt R."/>
            <person name="Klages S."/>
            <person name="Muller R."/>
            <person name="Ronning C.M."/>
            <person name="Nierman W.C."/>
            <person name="Sogaard-Andersen L."/>
        </authorList>
    </citation>
    <scope>NUCLEOTIDE SEQUENCE [LARGE SCALE GENOMIC DNA]</scope>
    <source>
        <strain evidence="4 5">DW4/3-1</strain>
    </source>
</reference>
<dbReference type="Gene3D" id="1.20.140.10">
    <property type="entry name" value="Butyryl-CoA Dehydrogenase, subunit A, domain 3"/>
    <property type="match status" value="1"/>
</dbReference>
<dbReference type="GO" id="GO:0050660">
    <property type="term" value="F:flavin adenine dinucleotide binding"/>
    <property type="evidence" value="ECO:0007669"/>
    <property type="project" value="InterPro"/>
</dbReference>
<evidence type="ECO:0000256" key="1">
    <source>
        <dbReference type="ARBA" id="ARBA00023002"/>
    </source>
</evidence>